<evidence type="ECO:0000313" key="2">
    <source>
        <dbReference type="EMBL" id="RHX83623.1"/>
    </source>
</evidence>
<reference evidence="3" key="1">
    <citation type="submission" date="2018-05" db="EMBL/GenBank/DDBJ databases">
        <title>Leptospira yasudae sp. nov. and Leptospira stimsonii sp. nov., two pathogenic species of the genus Leptospira isolated from environmental sources.</title>
        <authorList>
            <person name="Casanovas-Massana A."/>
            <person name="Hamond C."/>
            <person name="Santos L.A."/>
            <person name="Hacker K.P."/>
            <person name="Balassiano I."/>
            <person name="Medeiros M.A."/>
            <person name="Reis M.G."/>
            <person name="Ko A.I."/>
            <person name="Wunder E.A."/>
        </authorList>
    </citation>
    <scope>NUCLEOTIDE SEQUENCE [LARGE SCALE GENOMIC DNA]</scope>
    <source>
        <strain evidence="3">Yale</strain>
    </source>
</reference>
<protein>
    <submittedName>
        <fullName evidence="2">Uncharacterized protein</fullName>
    </submittedName>
</protein>
<keyword evidence="1" id="KW-1133">Transmembrane helix</keyword>
<keyword evidence="1" id="KW-0472">Membrane</keyword>
<evidence type="ECO:0000256" key="1">
    <source>
        <dbReference type="SAM" id="Phobius"/>
    </source>
</evidence>
<name>A0A396YN50_9LEPT</name>
<keyword evidence="1" id="KW-0812">Transmembrane</keyword>
<comment type="caution">
    <text evidence="2">The sequence shown here is derived from an EMBL/GenBank/DDBJ whole genome shotgun (WGS) entry which is preliminary data.</text>
</comment>
<organism evidence="2 3">
    <name type="scientific">Leptospira stimsonii</name>
    <dbReference type="NCBI Taxonomy" id="2202203"/>
    <lineage>
        <taxon>Bacteria</taxon>
        <taxon>Pseudomonadati</taxon>
        <taxon>Spirochaetota</taxon>
        <taxon>Spirochaetia</taxon>
        <taxon>Leptospirales</taxon>
        <taxon>Leptospiraceae</taxon>
        <taxon>Leptospira</taxon>
    </lineage>
</organism>
<dbReference type="RefSeq" id="WP_118971011.1">
    <property type="nucleotide sequence ID" value="NZ_QHCT01000020.1"/>
</dbReference>
<feature type="transmembrane region" description="Helical" evidence="1">
    <location>
        <begin position="224"/>
        <end position="246"/>
    </location>
</feature>
<sequence>MQLNKGEEIILIGLWDNPDVTKAYYLFSGLIHEAVTKKIEIVEFAQNHSNEELLSIESFRLDVLMVWKNQIVKNDKNNKIWNCIRRKIIFYKEKEDYFKKYFPEYWKFYENQIITSDASFIKIYFKYYMRKYYFNMKIFYFKTFAPIIYLLFHDVINLLQIVPNLVEVRNKIKIEKLKLRKISDSFYSQSQKETFSQIVDYELSKNIQLESTISKQLSEINKNIITVTLSTFAVVISLFTAYKIYVIKNMEINELKEKERKLMTIVMKRDEEIGKLKNLNKKLK</sequence>
<dbReference type="EMBL" id="QHCT01000020">
    <property type="protein sequence ID" value="RHX83623.1"/>
    <property type="molecule type" value="Genomic_DNA"/>
</dbReference>
<feature type="transmembrane region" description="Helical" evidence="1">
    <location>
        <begin position="132"/>
        <end position="152"/>
    </location>
</feature>
<accession>A0A396YN50</accession>
<proteinExistence type="predicted"/>
<dbReference type="Proteomes" id="UP000265798">
    <property type="component" value="Unassembled WGS sequence"/>
</dbReference>
<evidence type="ECO:0000313" key="3">
    <source>
        <dbReference type="Proteomes" id="UP000265798"/>
    </source>
</evidence>
<dbReference type="AlphaFoldDB" id="A0A396YN50"/>
<gene>
    <name evidence="2" type="ORF">DLM75_23850</name>
</gene>